<keyword evidence="3" id="KW-1185">Reference proteome</keyword>
<evidence type="ECO:0000256" key="1">
    <source>
        <dbReference type="RuleBase" id="RU003651"/>
    </source>
</evidence>
<dbReference type="GeneID" id="111085513"/>
<sequence length="135" mass="15218">MPNLLFFRVVSQLLAELDGLHKAAEVFVIGATNRPDLLDRALLRPGRFDRLIYVGIPEEKASRLKILTALTRKFTLGADLDLEVLVDKCPPSLTGADFYSLCSNAMINALGRNIQEIEAGKFDFQLFVYYFFCNQ</sequence>
<dbReference type="PANTHER" id="PTHR23077:SF9">
    <property type="entry name" value="PEROXISOMAL ATPASE PEX6"/>
    <property type="match status" value="1"/>
</dbReference>
<dbReference type="InterPro" id="IPR027417">
    <property type="entry name" value="P-loop_NTPase"/>
</dbReference>
<dbReference type="Gene3D" id="1.10.8.60">
    <property type="match status" value="1"/>
</dbReference>
<protein>
    <submittedName>
        <fullName evidence="4">Peroxisome assembly factor 2-like</fullName>
    </submittedName>
</protein>
<organism evidence="3 4">
    <name type="scientific">Limulus polyphemus</name>
    <name type="common">Atlantic horseshoe crab</name>
    <dbReference type="NCBI Taxonomy" id="6850"/>
    <lineage>
        <taxon>Eukaryota</taxon>
        <taxon>Metazoa</taxon>
        <taxon>Ecdysozoa</taxon>
        <taxon>Arthropoda</taxon>
        <taxon>Chelicerata</taxon>
        <taxon>Merostomata</taxon>
        <taxon>Xiphosura</taxon>
        <taxon>Limulidae</taxon>
        <taxon>Limulus</taxon>
    </lineage>
</organism>
<reference evidence="4" key="1">
    <citation type="submission" date="2025-08" db="UniProtKB">
        <authorList>
            <consortium name="RefSeq"/>
        </authorList>
    </citation>
    <scope>IDENTIFICATION</scope>
    <source>
        <tissue evidence="4">Muscle</tissue>
    </source>
</reference>
<name>A0ABM1S925_LIMPO</name>
<dbReference type="Proteomes" id="UP000694941">
    <property type="component" value="Unplaced"/>
</dbReference>
<dbReference type="SUPFAM" id="SSF52540">
    <property type="entry name" value="P-loop containing nucleoside triphosphate hydrolases"/>
    <property type="match status" value="1"/>
</dbReference>
<dbReference type="InterPro" id="IPR003960">
    <property type="entry name" value="ATPase_AAA_CS"/>
</dbReference>
<accession>A0ABM1S925</accession>
<dbReference type="PROSITE" id="PS00674">
    <property type="entry name" value="AAA"/>
    <property type="match status" value="1"/>
</dbReference>
<feature type="domain" description="ATPase AAA-type core" evidence="2">
    <location>
        <begin position="8"/>
        <end position="55"/>
    </location>
</feature>
<comment type="similarity">
    <text evidence="1">Belongs to the AAA ATPase family.</text>
</comment>
<evidence type="ECO:0000259" key="2">
    <source>
        <dbReference type="Pfam" id="PF00004"/>
    </source>
</evidence>
<keyword evidence="1" id="KW-0067">ATP-binding</keyword>
<gene>
    <name evidence="4" type="primary">LOC111085513</name>
</gene>
<dbReference type="Gene3D" id="3.40.50.300">
    <property type="entry name" value="P-loop containing nucleotide triphosphate hydrolases"/>
    <property type="match status" value="1"/>
</dbReference>
<dbReference type="RefSeq" id="XP_022240130.1">
    <property type="nucleotide sequence ID" value="XM_022384422.1"/>
</dbReference>
<evidence type="ECO:0000313" key="3">
    <source>
        <dbReference type="Proteomes" id="UP000694941"/>
    </source>
</evidence>
<proteinExistence type="inferred from homology"/>
<dbReference type="InterPro" id="IPR003959">
    <property type="entry name" value="ATPase_AAA_core"/>
</dbReference>
<dbReference type="PANTHER" id="PTHR23077">
    <property type="entry name" value="AAA-FAMILY ATPASE"/>
    <property type="match status" value="1"/>
</dbReference>
<keyword evidence="1" id="KW-0547">Nucleotide-binding</keyword>
<dbReference type="InterPro" id="IPR050168">
    <property type="entry name" value="AAA_ATPase_domain"/>
</dbReference>
<dbReference type="Pfam" id="PF00004">
    <property type="entry name" value="AAA"/>
    <property type="match status" value="1"/>
</dbReference>
<evidence type="ECO:0000313" key="4">
    <source>
        <dbReference type="RefSeq" id="XP_022240130.1"/>
    </source>
</evidence>